<evidence type="ECO:0000256" key="1">
    <source>
        <dbReference type="SAM" id="MobiDB-lite"/>
    </source>
</evidence>
<proteinExistence type="predicted"/>
<keyword evidence="3" id="KW-1185">Reference proteome</keyword>
<dbReference type="Proteomes" id="UP001152795">
    <property type="component" value="Unassembled WGS sequence"/>
</dbReference>
<reference evidence="2" key="1">
    <citation type="submission" date="2020-04" db="EMBL/GenBank/DDBJ databases">
        <authorList>
            <person name="Alioto T."/>
            <person name="Alioto T."/>
            <person name="Gomez Garrido J."/>
        </authorList>
    </citation>
    <scope>NUCLEOTIDE SEQUENCE</scope>
    <source>
        <strain evidence="2">A484AB</strain>
    </source>
</reference>
<organism evidence="2 3">
    <name type="scientific">Paramuricea clavata</name>
    <name type="common">Red gorgonian</name>
    <name type="synonym">Violescent sea-whip</name>
    <dbReference type="NCBI Taxonomy" id="317549"/>
    <lineage>
        <taxon>Eukaryota</taxon>
        <taxon>Metazoa</taxon>
        <taxon>Cnidaria</taxon>
        <taxon>Anthozoa</taxon>
        <taxon>Octocorallia</taxon>
        <taxon>Malacalcyonacea</taxon>
        <taxon>Plexauridae</taxon>
        <taxon>Paramuricea</taxon>
    </lineage>
</organism>
<dbReference type="AlphaFoldDB" id="A0A7D9EDF8"/>
<accession>A0A7D9EDF8</accession>
<dbReference type="OrthoDB" id="5950045at2759"/>
<comment type="caution">
    <text evidence="2">The sequence shown here is derived from an EMBL/GenBank/DDBJ whole genome shotgun (WGS) entry which is preliminary data.</text>
</comment>
<feature type="region of interest" description="Disordered" evidence="1">
    <location>
        <begin position="38"/>
        <end position="59"/>
    </location>
</feature>
<dbReference type="EMBL" id="CACRXK020005898">
    <property type="protein sequence ID" value="CAB4007747.1"/>
    <property type="molecule type" value="Genomic_DNA"/>
</dbReference>
<name>A0A7D9EDF8_PARCT</name>
<sequence>MTTSCNVLKTAVARGNFGAIVQTSRVARMASTIDNSCEKENVGTSENQKQSSGNKNTNFMSRNILKEKNGVTNDQPKTDTSKAEIIQQMLQIEEHHVIAVIKDEQGNLSDVLWCPVYLRPDAKGQARGGDEVPHHRCKTCTRIGLHLLNDGQKYRPCLRCAGWSEAEIPVWYYHMTCCHCEQALKHCR</sequence>
<evidence type="ECO:0000313" key="2">
    <source>
        <dbReference type="EMBL" id="CAB4007747.1"/>
    </source>
</evidence>
<protein>
    <submittedName>
        <fullName evidence="2">Uncharacterized protein</fullName>
    </submittedName>
</protein>
<evidence type="ECO:0000313" key="3">
    <source>
        <dbReference type="Proteomes" id="UP001152795"/>
    </source>
</evidence>
<feature type="compositionally biased region" description="Polar residues" evidence="1">
    <location>
        <begin position="42"/>
        <end position="59"/>
    </location>
</feature>
<gene>
    <name evidence="2" type="ORF">PACLA_8A039738</name>
</gene>